<sequence>MLNAVVEAAVSGDTAAIHWLLSYVRPLVLRYCQARIGGHPSAVFWFGRHSDHPPTAVVWNRLRSQVAASAMGVMDSTSR</sequence>
<gene>
    <name evidence="1" type="ORF">ACFQ1S_45440</name>
</gene>
<proteinExistence type="predicted"/>
<comment type="caution">
    <text evidence="1">The sequence shown here is derived from an EMBL/GenBank/DDBJ whole genome shotgun (WGS) entry which is preliminary data.</text>
</comment>
<dbReference type="Proteomes" id="UP001597045">
    <property type="component" value="Unassembled WGS sequence"/>
</dbReference>
<keyword evidence="2" id="KW-1185">Reference proteome</keyword>
<evidence type="ECO:0000313" key="1">
    <source>
        <dbReference type="EMBL" id="MFD1052318.1"/>
    </source>
</evidence>
<feature type="non-terminal residue" evidence="1">
    <location>
        <position position="79"/>
    </location>
</feature>
<evidence type="ECO:0000313" key="2">
    <source>
        <dbReference type="Proteomes" id="UP001597045"/>
    </source>
</evidence>
<organism evidence="1 2">
    <name type="scientific">Kibdelosporangium lantanae</name>
    <dbReference type="NCBI Taxonomy" id="1497396"/>
    <lineage>
        <taxon>Bacteria</taxon>
        <taxon>Bacillati</taxon>
        <taxon>Actinomycetota</taxon>
        <taxon>Actinomycetes</taxon>
        <taxon>Pseudonocardiales</taxon>
        <taxon>Pseudonocardiaceae</taxon>
        <taxon>Kibdelosporangium</taxon>
    </lineage>
</organism>
<dbReference type="EMBL" id="JBHTIS010004318">
    <property type="protein sequence ID" value="MFD1052318.1"/>
    <property type="molecule type" value="Genomic_DNA"/>
</dbReference>
<name>A0ABW3MQD9_9PSEU</name>
<accession>A0ABW3MQD9</accession>
<reference evidence="2" key="1">
    <citation type="journal article" date="2019" name="Int. J. Syst. Evol. Microbiol.">
        <title>The Global Catalogue of Microorganisms (GCM) 10K type strain sequencing project: providing services to taxonomists for standard genome sequencing and annotation.</title>
        <authorList>
            <consortium name="The Broad Institute Genomics Platform"/>
            <consortium name="The Broad Institute Genome Sequencing Center for Infectious Disease"/>
            <person name="Wu L."/>
            <person name="Ma J."/>
        </authorList>
    </citation>
    <scope>NUCLEOTIDE SEQUENCE [LARGE SCALE GENOMIC DNA]</scope>
    <source>
        <strain evidence="2">JCM 31486</strain>
    </source>
</reference>
<protein>
    <submittedName>
        <fullName evidence="1">Uncharacterized protein</fullName>
    </submittedName>
</protein>